<reference evidence="2" key="2">
    <citation type="journal article" date="2015" name="Data Brief">
        <title>Shoot transcriptome of the giant reed, Arundo donax.</title>
        <authorList>
            <person name="Barrero R.A."/>
            <person name="Guerrero F.D."/>
            <person name="Moolhuijzen P."/>
            <person name="Goolsby J.A."/>
            <person name="Tidwell J."/>
            <person name="Bellgard S.E."/>
            <person name="Bellgard M.I."/>
        </authorList>
    </citation>
    <scope>NUCLEOTIDE SEQUENCE</scope>
    <source>
        <tissue evidence="2">Shoot tissue taken approximately 20 cm above the soil surface</tissue>
    </source>
</reference>
<dbReference type="EMBL" id="GBRH01244748">
    <property type="protein sequence ID" value="JAD53147.1"/>
    <property type="molecule type" value="Transcribed_RNA"/>
</dbReference>
<proteinExistence type="predicted"/>
<feature type="compositionally biased region" description="Polar residues" evidence="1">
    <location>
        <begin position="31"/>
        <end position="42"/>
    </location>
</feature>
<accession>A0A0A9B1H5</accession>
<feature type="region of interest" description="Disordered" evidence="1">
    <location>
        <begin position="1"/>
        <end position="42"/>
    </location>
</feature>
<feature type="compositionally biased region" description="Basic residues" evidence="1">
    <location>
        <begin position="10"/>
        <end position="25"/>
    </location>
</feature>
<reference evidence="2" key="1">
    <citation type="submission" date="2014-09" db="EMBL/GenBank/DDBJ databases">
        <authorList>
            <person name="Magalhaes I.L.F."/>
            <person name="Oliveira U."/>
            <person name="Santos F.R."/>
            <person name="Vidigal T.H.D.A."/>
            <person name="Brescovit A.D."/>
            <person name="Santos A.J."/>
        </authorList>
    </citation>
    <scope>NUCLEOTIDE SEQUENCE</scope>
    <source>
        <tissue evidence="2">Shoot tissue taken approximately 20 cm above the soil surface</tissue>
    </source>
</reference>
<name>A0A0A9B1H5_ARUDO</name>
<evidence type="ECO:0000313" key="2">
    <source>
        <dbReference type="EMBL" id="JAD53147.1"/>
    </source>
</evidence>
<dbReference type="AlphaFoldDB" id="A0A0A9B1H5"/>
<sequence>MEFRSESKQQRHKSFCKVQKPKKSTKKMEQNHITAQQNNQRL</sequence>
<evidence type="ECO:0000256" key="1">
    <source>
        <dbReference type="SAM" id="MobiDB-lite"/>
    </source>
</evidence>
<organism evidence="2">
    <name type="scientific">Arundo donax</name>
    <name type="common">Giant reed</name>
    <name type="synonym">Donax arundinaceus</name>
    <dbReference type="NCBI Taxonomy" id="35708"/>
    <lineage>
        <taxon>Eukaryota</taxon>
        <taxon>Viridiplantae</taxon>
        <taxon>Streptophyta</taxon>
        <taxon>Embryophyta</taxon>
        <taxon>Tracheophyta</taxon>
        <taxon>Spermatophyta</taxon>
        <taxon>Magnoliopsida</taxon>
        <taxon>Liliopsida</taxon>
        <taxon>Poales</taxon>
        <taxon>Poaceae</taxon>
        <taxon>PACMAD clade</taxon>
        <taxon>Arundinoideae</taxon>
        <taxon>Arundineae</taxon>
        <taxon>Arundo</taxon>
    </lineage>
</organism>
<protein>
    <submittedName>
        <fullName evidence="2">Uncharacterized protein</fullName>
    </submittedName>
</protein>